<keyword evidence="4" id="KW-0347">Helicase</keyword>
<accession>A0AA39NCR2</accession>
<dbReference type="GeneID" id="85355831"/>
<feature type="domain" description="DNA2/NAM7 helicase helicase" evidence="7">
    <location>
        <begin position="197"/>
        <end position="438"/>
    </location>
</feature>
<dbReference type="Proteomes" id="UP001175211">
    <property type="component" value="Unassembled WGS sequence"/>
</dbReference>
<dbReference type="CDD" id="cd18808">
    <property type="entry name" value="SF1_C_Upf1"/>
    <property type="match status" value="1"/>
</dbReference>
<dbReference type="InterPro" id="IPR047187">
    <property type="entry name" value="SF1_C_Upf1"/>
</dbReference>
<evidence type="ECO:0000259" key="7">
    <source>
        <dbReference type="Pfam" id="PF13086"/>
    </source>
</evidence>
<evidence type="ECO:0000256" key="5">
    <source>
        <dbReference type="ARBA" id="ARBA00022840"/>
    </source>
</evidence>
<evidence type="ECO:0000259" key="8">
    <source>
        <dbReference type="Pfam" id="PF13087"/>
    </source>
</evidence>
<evidence type="ECO:0000256" key="1">
    <source>
        <dbReference type="ARBA" id="ARBA00007913"/>
    </source>
</evidence>
<dbReference type="RefSeq" id="XP_060334657.1">
    <property type="nucleotide sequence ID" value="XM_060472283.1"/>
</dbReference>
<feature type="coiled-coil region" evidence="6">
    <location>
        <begin position="332"/>
        <end position="359"/>
    </location>
</feature>
<evidence type="ECO:0000256" key="3">
    <source>
        <dbReference type="ARBA" id="ARBA00022801"/>
    </source>
</evidence>
<gene>
    <name evidence="9" type="ORF">EV420DRAFT_1523208</name>
</gene>
<dbReference type="FunFam" id="3.40.50.300:FF:000326">
    <property type="entry name" value="P-loop containing nucleoside triphosphate hydrolase"/>
    <property type="match status" value="1"/>
</dbReference>
<dbReference type="Pfam" id="PF13086">
    <property type="entry name" value="AAA_11"/>
    <property type="match status" value="1"/>
</dbReference>
<dbReference type="InterPro" id="IPR041677">
    <property type="entry name" value="DNA2/NAM7_AAA_11"/>
</dbReference>
<feature type="domain" description="DNA2/NAM7 helicase-like C-terminal" evidence="8">
    <location>
        <begin position="445"/>
        <end position="661"/>
    </location>
</feature>
<evidence type="ECO:0000313" key="10">
    <source>
        <dbReference type="Proteomes" id="UP001175211"/>
    </source>
</evidence>
<dbReference type="GO" id="GO:0000184">
    <property type="term" value="P:nuclear-transcribed mRNA catabolic process, nonsense-mediated decay"/>
    <property type="evidence" value="ECO:0007669"/>
    <property type="project" value="TreeGrafter"/>
</dbReference>
<comment type="caution">
    <text evidence="9">The sequence shown here is derived from an EMBL/GenBank/DDBJ whole genome shotgun (WGS) entry which is preliminary data.</text>
</comment>
<comment type="similarity">
    <text evidence="1">Belongs to the DNA2/NAM7 helicase family.</text>
</comment>
<dbReference type="PANTHER" id="PTHR10887">
    <property type="entry name" value="DNA2/NAM7 HELICASE FAMILY"/>
    <property type="match status" value="1"/>
</dbReference>
<evidence type="ECO:0000256" key="4">
    <source>
        <dbReference type="ARBA" id="ARBA00022806"/>
    </source>
</evidence>
<evidence type="ECO:0000256" key="6">
    <source>
        <dbReference type="SAM" id="Coils"/>
    </source>
</evidence>
<dbReference type="GO" id="GO:0005737">
    <property type="term" value="C:cytoplasm"/>
    <property type="evidence" value="ECO:0007669"/>
    <property type="project" value="TreeGrafter"/>
</dbReference>
<name>A0AA39NCR2_ARMTA</name>
<dbReference type="EMBL" id="JAUEPS010000008">
    <property type="protein sequence ID" value="KAK0463191.1"/>
    <property type="molecule type" value="Genomic_DNA"/>
</dbReference>
<dbReference type="InterPro" id="IPR041679">
    <property type="entry name" value="DNA2/NAM7-like_C"/>
</dbReference>
<keyword evidence="2" id="KW-0547">Nucleotide-binding</keyword>
<dbReference type="AlphaFoldDB" id="A0AA39NCR2"/>
<organism evidence="9 10">
    <name type="scientific">Armillaria tabescens</name>
    <name type="common">Ringless honey mushroom</name>
    <name type="synonym">Agaricus tabescens</name>
    <dbReference type="NCBI Taxonomy" id="1929756"/>
    <lineage>
        <taxon>Eukaryota</taxon>
        <taxon>Fungi</taxon>
        <taxon>Dikarya</taxon>
        <taxon>Basidiomycota</taxon>
        <taxon>Agaricomycotina</taxon>
        <taxon>Agaricomycetes</taxon>
        <taxon>Agaricomycetidae</taxon>
        <taxon>Agaricales</taxon>
        <taxon>Marasmiineae</taxon>
        <taxon>Physalacriaceae</taxon>
        <taxon>Desarmillaria</taxon>
    </lineage>
</organism>
<dbReference type="InterPro" id="IPR027417">
    <property type="entry name" value="P-loop_NTPase"/>
</dbReference>
<dbReference type="GO" id="GO:0003724">
    <property type="term" value="F:RNA helicase activity"/>
    <property type="evidence" value="ECO:0007669"/>
    <property type="project" value="TreeGrafter"/>
</dbReference>
<reference evidence="9" key="1">
    <citation type="submission" date="2023-06" db="EMBL/GenBank/DDBJ databases">
        <authorList>
            <consortium name="Lawrence Berkeley National Laboratory"/>
            <person name="Ahrendt S."/>
            <person name="Sahu N."/>
            <person name="Indic B."/>
            <person name="Wong-Bajracharya J."/>
            <person name="Merenyi Z."/>
            <person name="Ke H.-M."/>
            <person name="Monk M."/>
            <person name="Kocsube S."/>
            <person name="Drula E."/>
            <person name="Lipzen A."/>
            <person name="Balint B."/>
            <person name="Henrissat B."/>
            <person name="Andreopoulos B."/>
            <person name="Martin F.M."/>
            <person name="Harder C.B."/>
            <person name="Rigling D."/>
            <person name="Ford K.L."/>
            <person name="Foster G.D."/>
            <person name="Pangilinan J."/>
            <person name="Papanicolaou A."/>
            <person name="Barry K."/>
            <person name="LaButti K."/>
            <person name="Viragh M."/>
            <person name="Koriabine M."/>
            <person name="Yan M."/>
            <person name="Riley R."/>
            <person name="Champramary S."/>
            <person name="Plett K.L."/>
            <person name="Tsai I.J."/>
            <person name="Slot J."/>
            <person name="Sipos G."/>
            <person name="Plett J."/>
            <person name="Nagy L.G."/>
            <person name="Grigoriev I.V."/>
        </authorList>
    </citation>
    <scope>NUCLEOTIDE SEQUENCE</scope>
    <source>
        <strain evidence="9">CCBAS 213</strain>
    </source>
</reference>
<evidence type="ECO:0000313" key="9">
    <source>
        <dbReference type="EMBL" id="KAK0463191.1"/>
    </source>
</evidence>
<dbReference type="Pfam" id="PF13087">
    <property type="entry name" value="AAA_12"/>
    <property type="match status" value="1"/>
</dbReference>
<dbReference type="GO" id="GO:0005524">
    <property type="term" value="F:ATP binding"/>
    <property type="evidence" value="ECO:0007669"/>
    <property type="project" value="UniProtKB-KW"/>
</dbReference>
<keyword evidence="6" id="KW-0175">Coiled coil</keyword>
<dbReference type="SUPFAM" id="SSF52540">
    <property type="entry name" value="P-loop containing nucleoside triphosphate hydrolases"/>
    <property type="match status" value="1"/>
</dbReference>
<sequence>MVLRYSEHFNGLLDAEIAAEEAFWLEEKHFGRRTATFTRGPGVQLPENRFESGTQVLVSRIDPLKDEPAKGSLISRTPLQLKVSFPDQVEFDTPELEGAWRLDLGHSSLVHTRMREAISHLHRDVRSQEAVMAADREEVLNGTHLRDVILRGYSQGDFVDKGGEGVFRDDQRIYSWARRYMRQDPVVVEGDPVIDGLNATQVRAMAQMIGERFSLVQGPPGTGKTKTIIETIKLLKLHFETPQPILVCTYTNVAVDNLVEGFVAAGVNPVRVAFGGKTRASLEPYTFEYRLQRHPLYPQAERISETIKMLEGETKDTLIRAKEVQKKIQDGRTNLAQRLEGMMKAIAQKEERIQGKKAQSYALTQQMTKDVLSEADVICTTCLTAASRVLEATDFPVVFLDEASMSTEPASLVPLMKGSRHVALIGDHKQLPPVIVSQIAKSNRLDRSLFERLIVEGDVPSIMLDIQYRMHPALSAFPSLEFYGTSLLDGTVDSGGNILSRLAPPNSLHLEKDGNGERPSVVFLDHAGEESTKDRSRVNWNEAHIVASVVEDLLLTNPELSGDDIGIIAPYAAQISLLTRLFNVNARYRERFELVLGEHRAMQIGDIEIKTVDGFEGREKEIIIFSTVRNNAGGHIGFLADRGRLNVGLTRAKRGLFIVGSISTLKMGRSVDSSTKEETGAVAWRNYAQYLVKEGRVSRIGGMKLQHAIYGHLRAARRDPPLLDSGVVETRI</sequence>
<evidence type="ECO:0000256" key="2">
    <source>
        <dbReference type="ARBA" id="ARBA00022741"/>
    </source>
</evidence>
<protein>
    <submittedName>
        <fullName evidence="9">P-loop containing nucleoside triphosphate hydrolase protein</fullName>
    </submittedName>
</protein>
<dbReference type="GO" id="GO:0005694">
    <property type="term" value="C:chromosome"/>
    <property type="evidence" value="ECO:0007669"/>
    <property type="project" value="UniProtKB-ARBA"/>
</dbReference>
<keyword evidence="10" id="KW-1185">Reference proteome</keyword>
<proteinExistence type="inferred from homology"/>
<keyword evidence="5" id="KW-0067">ATP-binding</keyword>
<dbReference type="GO" id="GO:0016787">
    <property type="term" value="F:hydrolase activity"/>
    <property type="evidence" value="ECO:0007669"/>
    <property type="project" value="UniProtKB-KW"/>
</dbReference>
<dbReference type="InterPro" id="IPR045055">
    <property type="entry name" value="DNA2/NAM7-like"/>
</dbReference>
<dbReference type="PANTHER" id="PTHR10887:SF517">
    <property type="entry name" value="RNA HELICASE NONSENSE MRNA REDUCING FACTOR"/>
    <property type="match status" value="1"/>
</dbReference>
<dbReference type="Gene3D" id="3.40.50.300">
    <property type="entry name" value="P-loop containing nucleotide triphosphate hydrolases"/>
    <property type="match status" value="2"/>
</dbReference>
<keyword evidence="3 9" id="KW-0378">Hydrolase</keyword>